<dbReference type="SUPFAM" id="SSF56349">
    <property type="entry name" value="DNA breaking-rejoining enzymes"/>
    <property type="match status" value="1"/>
</dbReference>
<evidence type="ECO:0000313" key="1">
    <source>
        <dbReference type="EMBL" id="KGF56131.1"/>
    </source>
</evidence>
<gene>
    <name evidence="1" type="ORF">HMPREF9460_01333</name>
</gene>
<dbReference type="InterPro" id="IPR011010">
    <property type="entry name" value="DNA_brk_join_enz"/>
</dbReference>
<protein>
    <submittedName>
        <fullName evidence="1">Uncharacterized protein</fullName>
    </submittedName>
</protein>
<accession>A0A096BAQ9</accession>
<evidence type="ECO:0000313" key="2">
    <source>
        <dbReference type="Proteomes" id="UP000029585"/>
    </source>
</evidence>
<dbReference type="HOGENOM" id="CLU_1018226_0_0_9"/>
<organism evidence="1 2">
    <name type="scientific">Flavonifractor plautii 1_3_50AFAA</name>
    <dbReference type="NCBI Taxonomy" id="742738"/>
    <lineage>
        <taxon>Bacteria</taxon>
        <taxon>Bacillati</taxon>
        <taxon>Bacillota</taxon>
        <taxon>Clostridia</taxon>
        <taxon>Eubacteriales</taxon>
        <taxon>Oscillospiraceae</taxon>
        <taxon>Flavonifractor</taxon>
    </lineage>
</organism>
<dbReference type="AlphaFoldDB" id="A0A096BAQ9"/>
<dbReference type="GO" id="GO:0003677">
    <property type="term" value="F:DNA binding"/>
    <property type="evidence" value="ECO:0007669"/>
    <property type="project" value="InterPro"/>
</dbReference>
<name>A0A096BAQ9_FLAPL</name>
<keyword evidence="2" id="KW-1185">Reference proteome</keyword>
<reference evidence="1 2" key="1">
    <citation type="submission" date="2011-08" db="EMBL/GenBank/DDBJ databases">
        <title>The Genome Sequence of Clostridium orbiscindens 1_3_50AFAA.</title>
        <authorList>
            <consortium name="The Broad Institute Genome Sequencing Platform"/>
            <person name="Earl A."/>
            <person name="Ward D."/>
            <person name="Feldgarden M."/>
            <person name="Gevers D."/>
            <person name="Daigneault M."/>
            <person name="Strauss J."/>
            <person name="Allen-Vercoe E."/>
            <person name="Young S.K."/>
            <person name="Zeng Q."/>
            <person name="Gargeya S."/>
            <person name="Fitzgerald M."/>
            <person name="Haas B."/>
            <person name="Abouelleil A."/>
            <person name="Alvarado L."/>
            <person name="Arachchi H.M."/>
            <person name="Berlin A."/>
            <person name="Brown A."/>
            <person name="Chapman S.B."/>
            <person name="Chen Z."/>
            <person name="Dunbar C."/>
            <person name="Freedman E."/>
            <person name="Gearin G."/>
            <person name="Gellesch M."/>
            <person name="Goldberg J."/>
            <person name="Griggs A."/>
            <person name="Gujja S."/>
            <person name="Heiman D."/>
            <person name="Howarth C."/>
            <person name="Larson L."/>
            <person name="Lui A."/>
            <person name="MacDonald P.J.P."/>
            <person name="Montmayeur A."/>
            <person name="Murphy C."/>
            <person name="Neiman D."/>
            <person name="Pearson M."/>
            <person name="Priest M."/>
            <person name="Roberts A."/>
            <person name="Saif S."/>
            <person name="Shea T."/>
            <person name="Shenoy N."/>
            <person name="Sisk P."/>
            <person name="Stolte C."/>
            <person name="Sykes S."/>
            <person name="Wortman J."/>
            <person name="Nusbaum C."/>
            <person name="Birren B."/>
        </authorList>
    </citation>
    <scope>NUCLEOTIDE SEQUENCE [LARGE SCALE GENOMIC DNA]</scope>
    <source>
        <strain evidence="1 2">1_3_50AFAA</strain>
    </source>
</reference>
<dbReference type="Proteomes" id="UP000029585">
    <property type="component" value="Unassembled WGS sequence"/>
</dbReference>
<comment type="caution">
    <text evidence="1">The sequence shown here is derived from an EMBL/GenBank/DDBJ whole genome shotgun (WGS) entry which is preliminary data.</text>
</comment>
<dbReference type="EMBL" id="ADLO01000047">
    <property type="protein sequence ID" value="KGF56131.1"/>
    <property type="molecule type" value="Genomic_DNA"/>
</dbReference>
<sequence>MDLFQLPGDLTELKTDRPSFGIFTHLVRKQARIVFGPFSVQKDNTNLAQRSAPHAGFTSMQCIFPSCCRGRTTDAGSIICPSPKDTRPLWEPGWPPSSHSSHLNAFTAPGADCDGSFPRKSARNSRPAPLGALRPFLILKSKSGRPVSLNPILEPRLRYHLEQTLQGCKLLIPDGVPTHQDITVLQAFRSYAQEPDSTRSMASHGLRHTYAVECYEANISLCGPKGRGRVPRPWAGRCDQPLFYVPPKTDREAAGNDFVVPLIFSNVFHLIHP</sequence>
<proteinExistence type="predicted"/>